<comment type="caution">
    <text evidence="1">The sequence shown here is derived from an EMBL/GenBank/DDBJ whole genome shotgun (WGS) entry which is preliminary data.</text>
</comment>
<protein>
    <submittedName>
        <fullName evidence="1">Protein stand still-like</fullName>
    </submittedName>
</protein>
<gene>
    <name evidence="1" type="ORF">FWK35_00038222</name>
</gene>
<name>A0A6G0VKN3_APHCR</name>
<organism evidence="1 2">
    <name type="scientific">Aphis craccivora</name>
    <name type="common">Cowpea aphid</name>
    <dbReference type="NCBI Taxonomy" id="307492"/>
    <lineage>
        <taxon>Eukaryota</taxon>
        <taxon>Metazoa</taxon>
        <taxon>Ecdysozoa</taxon>
        <taxon>Arthropoda</taxon>
        <taxon>Hexapoda</taxon>
        <taxon>Insecta</taxon>
        <taxon>Pterygota</taxon>
        <taxon>Neoptera</taxon>
        <taxon>Paraneoptera</taxon>
        <taxon>Hemiptera</taxon>
        <taxon>Sternorrhyncha</taxon>
        <taxon>Aphidomorpha</taxon>
        <taxon>Aphidoidea</taxon>
        <taxon>Aphididae</taxon>
        <taxon>Aphidini</taxon>
        <taxon>Aphis</taxon>
        <taxon>Aphis</taxon>
    </lineage>
</organism>
<sequence>MKRFLVATSTIKNDSKKPKNLLTLCEKEAFDDPDSAYEKNDAISPTVSDGCDQINLSQNYLFNGQFYNIISNNGKKLIAKCVNCLKSILGQINSTGNFLSHI</sequence>
<proteinExistence type="predicted"/>
<evidence type="ECO:0000313" key="2">
    <source>
        <dbReference type="Proteomes" id="UP000478052"/>
    </source>
</evidence>
<dbReference type="Proteomes" id="UP000478052">
    <property type="component" value="Unassembled WGS sequence"/>
</dbReference>
<dbReference type="AlphaFoldDB" id="A0A6G0VKN3"/>
<accession>A0A6G0VKN3</accession>
<evidence type="ECO:0000313" key="1">
    <source>
        <dbReference type="EMBL" id="KAF0685717.1"/>
    </source>
</evidence>
<dbReference type="OrthoDB" id="7776994at2759"/>
<keyword evidence="2" id="KW-1185">Reference proteome</keyword>
<dbReference type="EMBL" id="VUJU01016983">
    <property type="protein sequence ID" value="KAF0685717.1"/>
    <property type="molecule type" value="Genomic_DNA"/>
</dbReference>
<reference evidence="1 2" key="1">
    <citation type="submission" date="2019-08" db="EMBL/GenBank/DDBJ databases">
        <title>Whole genome of Aphis craccivora.</title>
        <authorList>
            <person name="Voronova N.V."/>
            <person name="Shulinski R.S."/>
            <person name="Bandarenka Y.V."/>
            <person name="Zhorov D.G."/>
            <person name="Warner D."/>
        </authorList>
    </citation>
    <scope>NUCLEOTIDE SEQUENCE [LARGE SCALE GENOMIC DNA]</scope>
    <source>
        <strain evidence="1">180601</strain>
        <tissue evidence="1">Whole Body</tissue>
    </source>
</reference>